<sequence>MNTWGGNTNEMSSATSNPATAHMRVFVGNLNTMSITKPTLQNIFGKYGNISAISMHRGFAFVQYSNAYSARSAVQGENGSVIAGQTIDINIATEPKPNQKPVTQQGGFNSSGGQNFGSSGFETPQNGGFGAAKRGRGARGGLIARGVAASARGMLGRGARGARGRGMGRGRGAGAGAIPNKVQAGRVEKPTKAKLSNSTKPMLPPLTKRAELPLHSPVITPPTAISGTIVATTAEDGSQSIDLNSFKTQLIEIRDKINTLLEHFPAQLILDKNDPVVQDEQVAEEVVVEDSMETDVVVKKEA</sequence>
<dbReference type="Gene3D" id="3.30.70.330">
    <property type="match status" value="1"/>
</dbReference>
<feature type="region of interest" description="Disordered" evidence="3">
    <location>
        <begin position="186"/>
        <end position="205"/>
    </location>
</feature>
<dbReference type="PANTHER" id="PTHR13968:SF26">
    <property type="entry name" value="RRM DOMAIN-CONTAINING PROTEIN"/>
    <property type="match status" value="1"/>
</dbReference>
<gene>
    <name evidence="5" type="ORF">CVLEPA_LOCUS20506</name>
</gene>
<dbReference type="Proteomes" id="UP001642483">
    <property type="component" value="Unassembled WGS sequence"/>
</dbReference>
<dbReference type="EMBL" id="CAWYQH010000108">
    <property type="protein sequence ID" value="CAK8688498.1"/>
    <property type="molecule type" value="Genomic_DNA"/>
</dbReference>
<organism evidence="5 6">
    <name type="scientific">Clavelina lepadiformis</name>
    <name type="common">Light-bulb sea squirt</name>
    <name type="synonym">Ascidia lepadiformis</name>
    <dbReference type="NCBI Taxonomy" id="159417"/>
    <lineage>
        <taxon>Eukaryota</taxon>
        <taxon>Metazoa</taxon>
        <taxon>Chordata</taxon>
        <taxon>Tunicata</taxon>
        <taxon>Ascidiacea</taxon>
        <taxon>Aplousobranchia</taxon>
        <taxon>Clavelinidae</taxon>
        <taxon>Clavelina</taxon>
    </lineage>
</organism>
<dbReference type="SUPFAM" id="SSF54928">
    <property type="entry name" value="RNA-binding domain, RBD"/>
    <property type="match status" value="1"/>
</dbReference>
<name>A0ABP0GAL2_CLALP</name>
<evidence type="ECO:0000256" key="1">
    <source>
        <dbReference type="ARBA" id="ARBA00022884"/>
    </source>
</evidence>
<dbReference type="InterPro" id="IPR012677">
    <property type="entry name" value="Nucleotide-bd_a/b_plait_sf"/>
</dbReference>
<comment type="caution">
    <text evidence="5">The sequence shown here is derived from an EMBL/GenBank/DDBJ whole genome shotgun (WGS) entry which is preliminary data.</text>
</comment>
<evidence type="ECO:0000259" key="4">
    <source>
        <dbReference type="PROSITE" id="PS50102"/>
    </source>
</evidence>
<evidence type="ECO:0000256" key="3">
    <source>
        <dbReference type="SAM" id="MobiDB-lite"/>
    </source>
</evidence>
<feature type="region of interest" description="Disordered" evidence="3">
    <location>
        <begin position="94"/>
        <end position="136"/>
    </location>
</feature>
<feature type="domain" description="RRM" evidence="4">
    <location>
        <begin position="23"/>
        <end position="94"/>
    </location>
</feature>
<dbReference type="Pfam" id="PF00076">
    <property type="entry name" value="RRM_1"/>
    <property type="match status" value="1"/>
</dbReference>
<reference evidence="5 6" key="1">
    <citation type="submission" date="2024-02" db="EMBL/GenBank/DDBJ databases">
        <authorList>
            <person name="Daric V."/>
            <person name="Darras S."/>
        </authorList>
    </citation>
    <scope>NUCLEOTIDE SEQUENCE [LARGE SCALE GENOMIC DNA]</scope>
</reference>
<dbReference type="PROSITE" id="PS50102">
    <property type="entry name" value="RRM"/>
    <property type="match status" value="1"/>
</dbReference>
<dbReference type="InterPro" id="IPR051186">
    <property type="entry name" value="RRM_HNRPC/RALY_subfam"/>
</dbReference>
<dbReference type="InterPro" id="IPR035979">
    <property type="entry name" value="RBD_domain_sf"/>
</dbReference>
<dbReference type="PANTHER" id="PTHR13968">
    <property type="entry name" value="HETEROGENEOUS NUCLEAR RIBONUCLEOPROTEIN"/>
    <property type="match status" value="1"/>
</dbReference>
<dbReference type="SMART" id="SM00360">
    <property type="entry name" value="RRM"/>
    <property type="match status" value="1"/>
</dbReference>
<evidence type="ECO:0000313" key="5">
    <source>
        <dbReference type="EMBL" id="CAK8688498.1"/>
    </source>
</evidence>
<proteinExistence type="predicted"/>
<accession>A0ABP0GAL2</accession>
<dbReference type="InterPro" id="IPR000504">
    <property type="entry name" value="RRM_dom"/>
</dbReference>
<keyword evidence="1 2" id="KW-0694">RNA-binding</keyword>
<feature type="compositionally biased region" description="Low complexity" evidence="3">
    <location>
        <begin position="104"/>
        <end position="121"/>
    </location>
</feature>
<evidence type="ECO:0000313" key="6">
    <source>
        <dbReference type="Proteomes" id="UP001642483"/>
    </source>
</evidence>
<evidence type="ECO:0000256" key="2">
    <source>
        <dbReference type="PROSITE-ProRule" id="PRU00176"/>
    </source>
</evidence>
<keyword evidence="6" id="KW-1185">Reference proteome</keyword>
<feature type="region of interest" description="Disordered" evidence="3">
    <location>
        <begin position="158"/>
        <end position="177"/>
    </location>
</feature>
<protein>
    <recommendedName>
        <fullName evidence="4">RRM domain-containing protein</fullName>
    </recommendedName>
</protein>